<dbReference type="InterPro" id="IPR036390">
    <property type="entry name" value="WH_DNA-bd_sf"/>
</dbReference>
<dbReference type="SMART" id="SM00345">
    <property type="entry name" value="HTH_GNTR"/>
    <property type="match status" value="1"/>
</dbReference>
<keyword evidence="3" id="KW-0804">Transcription</keyword>
<evidence type="ECO:0000313" key="8">
    <source>
        <dbReference type="Proteomes" id="UP000233597"/>
    </source>
</evidence>
<dbReference type="PROSITE" id="PS50949">
    <property type="entry name" value="HTH_GNTR"/>
    <property type="match status" value="1"/>
</dbReference>
<dbReference type="Proteomes" id="UP000233458">
    <property type="component" value="Chromosome"/>
</dbReference>
<evidence type="ECO:0000313" key="7">
    <source>
        <dbReference type="Proteomes" id="UP000233458"/>
    </source>
</evidence>
<reference evidence="5 7" key="2">
    <citation type="submission" date="2017-10" db="EMBL/GenBank/DDBJ databases">
        <title>Biodiversity and function of Thalassospira species in the particle-attached aromatic-hydrocarbon-degrading consortia from the surface seawater of the China South Sea.</title>
        <authorList>
            <person name="Dong C."/>
            <person name="Liu R."/>
            <person name="Shao Z."/>
        </authorList>
    </citation>
    <scope>NUCLEOTIDE SEQUENCE [LARGE SCALE GENOMIC DNA]</scope>
    <source>
        <strain evidence="5 7">CSC3H3</strain>
    </source>
</reference>
<organism evidence="6 8">
    <name type="scientific">Thalassospira marina</name>
    <dbReference type="NCBI Taxonomy" id="2048283"/>
    <lineage>
        <taxon>Bacteria</taxon>
        <taxon>Pseudomonadati</taxon>
        <taxon>Pseudomonadota</taxon>
        <taxon>Alphaproteobacteria</taxon>
        <taxon>Rhodospirillales</taxon>
        <taxon>Thalassospiraceae</taxon>
        <taxon>Thalassospira</taxon>
    </lineage>
</organism>
<dbReference type="GO" id="GO:0003700">
    <property type="term" value="F:DNA-binding transcription factor activity"/>
    <property type="evidence" value="ECO:0007669"/>
    <property type="project" value="InterPro"/>
</dbReference>
<dbReference type="InterPro" id="IPR011711">
    <property type="entry name" value="GntR_C"/>
</dbReference>
<dbReference type="Pfam" id="PF00392">
    <property type="entry name" value="GntR"/>
    <property type="match status" value="1"/>
</dbReference>
<dbReference type="CDD" id="cd07377">
    <property type="entry name" value="WHTH_GntR"/>
    <property type="match status" value="1"/>
</dbReference>
<dbReference type="SUPFAM" id="SSF46785">
    <property type="entry name" value="Winged helix' DNA-binding domain"/>
    <property type="match status" value="1"/>
</dbReference>
<keyword evidence="7" id="KW-1185">Reference proteome</keyword>
<dbReference type="KEGG" id="thac:CSC3H3_16890"/>
<reference evidence="6 8" key="1">
    <citation type="submission" date="2017-09" db="EMBL/GenBank/DDBJ databases">
        <title>Biodiversity and function of Thalassospira species in the particle-attached aromatic-hydrocarbon-degrading consortia from the surface seawater of the South China Sea.</title>
        <authorList>
            <person name="Dong C."/>
            <person name="Liu R."/>
            <person name="Shao Z."/>
        </authorList>
    </citation>
    <scope>NUCLEOTIDE SEQUENCE [LARGE SCALE GENOMIC DNA]</scope>
    <source>
        <strain evidence="6 8">CSC1P2</strain>
    </source>
</reference>
<dbReference type="Gene3D" id="1.10.10.10">
    <property type="entry name" value="Winged helix-like DNA-binding domain superfamily/Winged helix DNA-binding domain"/>
    <property type="match status" value="1"/>
</dbReference>
<evidence type="ECO:0000256" key="1">
    <source>
        <dbReference type="ARBA" id="ARBA00023015"/>
    </source>
</evidence>
<dbReference type="EMBL" id="CP024199">
    <property type="protein sequence ID" value="AUG54210.1"/>
    <property type="molecule type" value="Genomic_DNA"/>
</dbReference>
<dbReference type="SMART" id="SM00895">
    <property type="entry name" value="FCD"/>
    <property type="match status" value="1"/>
</dbReference>
<dbReference type="PANTHER" id="PTHR43537">
    <property type="entry name" value="TRANSCRIPTIONAL REGULATOR, GNTR FAMILY"/>
    <property type="match status" value="1"/>
</dbReference>
<evidence type="ECO:0000313" key="5">
    <source>
        <dbReference type="EMBL" id="AUG54210.1"/>
    </source>
</evidence>
<dbReference type="Pfam" id="PF07729">
    <property type="entry name" value="FCD"/>
    <property type="match status" value="1"/>
</dbReference>
<protein>
    <submittedName>
        <fullName evidence="6">GntR family transcriptional regulator</fullName>
    </submittedName>
</protein>
<dbReference type="GO" id="GO:0003677">
    <property type="term" value="F:DNA binding"/>
    <property type="evidence" value="ECO:0007669"/>
    <property type="project" value="UniProtKB-KW"/>
</dbReference>
<proteinExistence type="predicted"/>
<keyword evidence="1" id="KW-0805">Transcription regulation</keyword>
<sequence>MKIADPAWRSGASVACDKIGRAIVAGRFPEHTRLPKEAELAAEFAISRNTLREAMKALAAKSLIEIAPRRGTLVLPRSRWNILDRDVAEWAAQIFINDPGFMNELLAFRRLLEPAAAEAAALHATPDEAADIQAAYQEMERAVEIDELEVWVHVDIEFHKAVFRASHNRFIQSVADSVIHALRTSFLAVSNQPSSYAQNLQNHKILADAIERKDSKAAKLTAEKLIETTADVQRKMLR</sequence>
<dbReference type="InterPro" id="IPR000524">
    <property type="entry name" value="Tscrpt_reg_HTH_GntR"/>
</dbReference>
<dbReference type="PANTHER" id="PTHR43537:SF44">
    <property type="entry name" value="GNTR FAMILY REGULATORY PROTEIN"/>
    <property type="match status" value="1"/>
</dbReference>
<evidence type="ECO:0000256" key="3">
    <source>
        <dbReference type="ARBA" id="ARBA00023163"/>
    </source>
</evidence>
<dbReference type="OrthoDB" id="9812290at2"/>
<dbReference type="InterPro" id="IPR036388">
    <property type="entry name" value="WH-like_DNA-bd_sf"/>
</dbReference>
<dbReference type="Gene3D" id="1.20.120.530">
    <property type="entry name" value="GntR ligand-binding domain-like"/>
    <property type="match status" value="1"/>
</dbReference>
<keyword evidence="2" id="KW-0238">DNA-binding</keyword>
<feature type="domain" description="HTH gntR-type" evidence="4">
    <location>
        <begin position="9"/>
        <end position="77"/>
    </location>
</feature>
<evidence type="ECO:0000259" key="4">
    <source>
        <dbReference type="PROSITE" id="PS50949"/>
    </source>
</evidence>
<gene>
    <name evidence="6" type="ORF">COO20_11325</name>
    <name evidence="5" type="ORF">CSC3H3_16890</name>
</gene>
<evidence type="ECO:0000313" key="6">
    <source>
        <dbReference type="EMBL" id="PKR54128.1"/>
    </source>
</evidence>
<dbReference type="EMBL" id="NWTK01000006">
    <property type="protein sequence ID" value="PKR54128.1"/>
    <property type="molecule type" value="Genomic_DNA"/>
</dbReference>
<dbReference type="SUPFAM" id="SSF48008">
    <property type="entry name" value="GntR ligand-binding domain-like"/>
    <property type="match status" value="1"/>
</dbReference>
<dbReference type="PRINTS" id="PR00035">
    <property type="entry name" value="HTHGNTR"/>
</dbReference>
<accession>A0A2N3KUA3</accession>
<dbReference type="AlphaFoldDB" id="A0A2N3KUA3"/>
<dbReference type="InterPro" id="IPR008920">
    <property type="entry name" value="TF_FadR/GntR_C"/>
</dbReference>
<name>A0A2N3KUA3_9PROT</name>
<dbReference type="Proteomes" id="UP000233597">
    <property type="component" value="Unassembled WGS sequence"/>
</dbReference>
<dbReference type="RefSeq" id="WP_101266537.1">
    <property type="nucleotide sequence ID" value="NZ_CP024199.1"/>
</dbReference>
<evidence type="ECO:0000256" key="2">
    <source>
        <dbReference type="ARBA" id="ARBA00023125"/>
    </source>
</evidence>